<dbReference type="EMBL" id="GBXM01013734">
    <property type="protein sequence ID" value="JAH94843.1"/>
    <property type="molecule type" value="Transcribed_RNA"/>
</dbReference>
<name>A0A0E9WZI9_ANGAN</name>
<dbReference type="AlphaFoldDB" id="A0A0E9WZI9"/>
<accession>A0A0E9WZI9</accession>
<reference evidence="1" key="2">
    <citation type="journal article" date="2015" name="Fish Shellfish Immunol.">
        <title>Early steps in the European eel (Anguilla anguilla)-Vibrio vulnificus interaction in the gills: Role of the RtxA13 toxin.</title>
        <authorList>
            <person name="Callol A."/>
            <person name="Pajuelo D."/>
            <person name="Ebbesson L."/>
            <person name="Teles M."/>
            <person name="MacKenzie S."/>
            <person name="Amaro C."/>
        </authorList>
    </citation>
    <scope>NUCLEOTIDE SEQUENCE</scope>
</reference>
<protein>
    <submittedName>
        <fullName evidence="1">Uncharacterized protein</fullName>
    </submittedName>
</protein>
<evidence type="ECO:0000313" key="1">
    <source>
        <dbReference type="EMBL" id="JAH94843.1"/>
    </source>
</evidence>
<proteinExistence type="predicted"/>
<reference evidence="1" key="1">
    <citation type="submission" date="2014-11" db="EMBL/GenBank/DDBJ databases">
        <authorList>
            <person name="Amaro Gonzalez C."/>
        </authorList>
    </citation>
    <scope>NUCLEOTIDE SEQUENCE</scope>
</reference>
<sequence length="68" mass="7575">MNMMKTLACKSHQCSIEKVCLLRSGASCRCVLNQTQVCVHAVITCTHTHIPTDADTHTRTHTRTHAQN</sequence>
<organism evidence="1">
    <name type="scientific">Anguilla anguilla</name>
    <name type="common">European freshwater eel</name>
    <name type="synonym">Muraena anguilla</name>
    <dbReference type="NCBI Taxonomy" id="7936"/>
    <lineage>
        <taxon>Eukaryota</taxon>
        <taxon>Metazoa</taxon>
        <taxon>Chordata</taxon>
        <taxon>Craniata</taxon>
        <taxon>Vertebrata</taxon>
        <taxon>Euteleostomi</taxon>
        <taxon>Actinopterygii</taxon>
        <taxon>Neopterygii</taxon>
        <taxon>Teleostei</taxon>
        <taxon>Anguilliformes</taxon>
        <taxon>Anguillidae</taxon>
        <taxon>Anguilla</taxon>
    </lineage>
</organism>